<comment type="caution">
    <text evidence="2">The sequence shown here is derived from an EMBL/GenBank/DDBJ whole genome shotgun (WGS) entry which is preliminary data.</text>
</comment>
<dbReference type="EMBL" id="JAHMHR010000029">
    <property type="protein sequence ID" value="KAK1673699.1"/>
    <property type="molecule type" value="Genomic_DNA"/>
</dbReference>
<accession>A0AAJ0AGX5</accession>
<dbReference type="AlphaFoldDB" id="A0AAJ0AGX5"/>
<proteinExistence type="predicted"/>
<dbReference type="RefSeq" id="XP_060427702.1">
    <property type="nucleotide sequence ID" value="XM_060578358.1"/>
</dbReference>
<sequence>MDADQARLEAIRADEIRNEDLTPRKRGYTYFGAPVVPASANTTSKVRGEGDAQEQLERGVGTGQSGGLRVREALSSTQMRPSDRAPASVRGNLIQGMPRRHAPLPQPTYEEGYKGYKEEMEVRGARTRTYDEQQAQLLEEDGNDVDDFDDFDEAAARNSQAAEYEGKDDDYDD</sequence>
<protein>
    <submittedName>
        <fullName evidence="2">Uncharacterized protein</fullName>
    </submittedName>
</protein>
<dbReference type="Proteomes" id="UP001224890">
    <property type="component" value="Unassembled WGS sequence"/>
</dbReference>
<evidence type="ECO:0000256" key="1">
    <source>
        <dbReference type="SAM" id="MobiDB-lite"/>
    </source>
</evidence>
<evidence type="ECO:0000313" key="3">
    <source>
        <dbReference type="Proteomes" id="UP001224890"/>
    </source>
</evidence>
<reference evidence="2" key="1">
    <citation type="submission" date="2021-06" db="EMBL/GenBank/DDBJ databases">
        <title>Comparative genomics, transcriptomics and evolutionary studies reveal genomic signatures of adaptation to plant cell wall in hemibiotrophic fungi.</title>
        <authorList>
            <consortium name="DOE Joint Genome Institute"/>
            <person name="Baroncelli R."/>
            <person name="Diaz J.F."/>
            <person name="Benocci T."/>
            <person name="Peng M."/>
            <person name="Battaglia E."/>
            <person name="Haridas S."/>
            <person name="Andreopoulos W."/>
            <person name="Labutti K."/>
            <person name="Pangilinan J."/>
            <person name="Floch G.L."/>
            <person name="Makela M.R."/>
            <person name="Henrissat B."/>
            <person name="Grigoriev I.V."/>
            <person name="Crouch J.A."/>
            <person name="De Vries R.P."/>
            <person name="Sukno S.A."/>
            <person name="Thon M.R."/>
        </authorList>
    </citation>
    <scope>NUCLEOTIDE SEQUENCE</scope>
    <source>
        <strain evidence="2">CBS 193.32</strain>
    </source>
</reference>
<gene>
    <name evidence="2" type="ORF">BDP55DRAFT_716933</name>
</gene>
<evidence type="ECO:0000313" key="2">
    <source>
        <dbReference type="EMBL" id="KAK1673699.1"/>
    </source>
</evidence>
<name>A0AAJ0AGX5_9PEZI</name>
<dbReference type="GeneID" id="85462884"/>
<organism evidence="2 3">
    <name type="scientific">Colletotrichum godetiae</name>
    <dbReference type="NCBI Taxonomy" id="1209918"/>
    <lineage>
        <taxon>Eukaryota</taxon>
        <taxon>Fungi</taxon>
        <taxon>Dikarya</taxon>
        <taxon>Ascomycota</taxon>
        <taxon>Pezizomycotina</taxon>
        <taxon>Sordariomycetes</taxon>
        <taxon>Hypocreomycetidae</taxon>
        <taxon>Glomerellales</taxon>
        <taxon>Glomerellaceae</taxon>
        <taxon>Colletotrichum</taxon>
        <taxon>Colletotrichum acutatum species complex</taxon>
    </lineage>
</organism>
<keyword evidence="3" id="KW-1185">Reference proteome</keyword>
<feature type="region of interest" description="Disordered" evidence="1">
    <location>
        <begin position="41"/>
        <end position="113"/>
    </location>
</feature>